<keyword evidence="6" id="KW-1185">Reference proteome</keyword>
<name>A0A916YEG4_9SPHN</name>
<evidence type="ECO:0000259" key="4">
    <source>
        <dbReference type="Pfam" id="PF00733"/>
    </source>
</evidence>
<protein>
    <recommendedName>
        <fullName evidence="2">asparagine synthase (glutamine-hydrolyzing)</fullName>
        <ecNumber evidence="2">6.3.5.4</ecNumber>
    </recommendedName>
</protein>
<evidence type="ECO:0000256" key="2">
    <source>
        <dbReference type="ARBA" id="ARBA00012737"/>
    </source>
</evidence>
<comment type="caution">
    <text evidence="5">The sequence shown here is derived from an EMBL/GenBank/DDBJ whole genome shotgun (WGS) entry which is preliminary data.</text>
</comment>
<dbReference type="Pfam" id="PF00733">
    <property type="entry name" value="Asn_synthase"/>
    <property type="match status" value="1"/>
</dbReference>
<dbReference type="PANTHER" id="PTHR43284:SF1">
    <property type="entry name" value="ASPARAGINE SYNTHETASE"/>
    <property type="match status" value="1"/>
</dbReference>
<dbReference type="PANTHER" id="PTHR43284">
    <property type="entry name" value="ASPARAGINE SYNTHETASE (GLUTAMINE-HYDROLYZING)"/>
    <property type="match status" value="1"/>
</dbReference>
<comment type="catalytic activity">
    <reaction evidence="3">
        <text>L-aspartate + L-glutamine + ATP + H2O = L-asparagine + L-glutamate + AMP + diphosphate + H(+)</text>
        <dbReference type="Rhea" id="RHEA:12228"/>
        <dbReference type="ChEBI" id="CHEBI:15377"/>
        <dbReference type="ChEBI" id="CHEBI:15378"/>
        <dbReference type="ChEBI" id="CHEBI:29985"/>
        <dbReference type="ChEBI" id="CHEBI:29991"/>
        <dbReference type="ChEBI" id="CHEBI:30616"/>
        <dbReference type="ChEBI" id="CHEBI:33019"/>
        <dbReference type="ChEBI" id="CHEBI:58048"/>
        <dbReference type="ChEBI" id="CHEBI:58359"/>
        <dbReference type="ChEBI" id="CHEBI:456215"/>
        <dbReference type="EC" id="6.3.5.4"/>
    </reaction>
</comment>
<dbReference type="GO" id="GO:0004066">
    <property type="term" value="F:asparagine synthase (glutamine-hydrolyzing) activity"/>
    <property type="evidence" value="ECO:0007669"/>
    <property type="project" value="UniProtKB-EC"/>
</dbReference>
<dbReference type="Gene3D" id="3.60.20.10">
    <property type="entry name" value="Glutamine Phosphoribosylpyrophosphate, subunit 1, domain 1"/>
    <property type="match status" value="1"/>
</dbReference>
<organism evidence="5 6">
    <name type="scientific">Croceicoccus pelagius</name>
    <dbReference type="NCBI Taxonomy" id="1703341"/>
    <lineage>
        <taxon>Bacteria</taxon>
        <taxon>Pseudomonadati</taxon>
        <taxon>Pseudomonadota</taxon>
        <taxon>Alphaproteobacteria</taxon>
        <taxon>Sphingomonadales</taxon>
        <taxon>Erythrobacteraceae</taxon>
        <taxon>Croceicoccus</taxon>
    </lineage>
</organism>
<dbReference type="Gene3D" id="3.40.50.620">
    <property type="entry name" value="HUPs"/>
    <property type="match status" value="2"/>
</dbReference>
<dbReference type="Proteomes" id="UP000598997">
    <property type="component" value="Unassembled WGS sequence"/>
</dbReference>
<evidence type="ECO:0000256" key="1">
    <source>
        <dbReference type="ARBA" id="ARBA00005187"/>
    </source>
</evidence>
<dbReference type="InterPro" id="IPR001962">
    <property type="entry name" value="Asn_synthase"/>
</dbReference>
<dbReference type="InterPro" id="IPR051786">
    <property type="entry name" value="ASN_synthetase/amidase"/>
</dbReference>
<dbReference type="InterPro" id="IPR029055">
    <property type="entry name" value="Ntn_hydrolases_N"/>
</dbReference>
<dbReference type="EC" id="6.3.5.4" evidence="2"/>
<dbReference type="SUPFAM" id="SSF52402">
    <property type="entry name" value="Adenine nucleotide alpha hydrolases-like"/>
    <property type="match status" value="1"/>
</dbReference>
<dbReference type="EMBL" id="BMIO01000004">
    <property type="protein sequence ID" value="GGD42223.1"/>
    <property type="molecule type" value="Genomic_DNA"/>
</dbReference>
<comment type="pathway">
    <text evidence="1">Amino-acid biosynthesis; L-asparagine biosynthesis; L-asparagine from L-aspartate (L-Gln route): step 1/1.</text>
</comment>
<evidence type="ECO:0000313" key="6">
    <source>
        <dbReference type="Proteomes" id="UP000598997"/>
    </source>
</evidence>
<sequence length="599" mass="65794">MTIGNAVLAISTLGDTPAASAVKLRDGSVLLFDGHLDDRAALARSLGVHAADDATLYGEAYLKHLDEVDARICGQYAALIVAPSGQIVRLARSPLRAPPLHYWQSDDELIVGSAPRLLFATGRVPRVLDDQKIADSLVLNYNEERRSWFAGIRRVPIGTICHFSRGWEQSRRFHDLASLPPTLLGSTGEYVGQGRAMLEDAVRSSLGGFARPAISLSGGLDSQAVAAFTAEALPVGGQIKGFTSIPDSPVSSDALTNELPYAKALGRMYPQLDVEGVLSGELWFDYRLDEIFEFAGVVPRNTANLHWNHRIWEKASTEGHDVIFTGSAGNLGFSLDGLWGFGEWVRTGQWGRLLRETRLAKAPGQTLLRALYARVVAPRLPEPAWSAMQKLAGRQHADPFATWSPIDPKWAKEMDVADRAEAMGHDMLFRFPSEVSAYRRDFGGGEAGDIDQAFLQIHGMPERDPLAYRPLVEFCHSIPVEQFIEGGETRLLARRILTGKVPEEVRTEQRRGVQASDWRQRLARAKAALSRELADLQRDEVITGRIAIADLKRTLDSWDDSAPADPVVDSRLSLAMPRAIATARFIRWAGRSEAPGPAD</sequence>
<proteinExistence type="predicted"/>
<dbReference type="GO" id="GO:0006529">
    <property type="term" value="P:asparagine biosynthetic process"/>
    <property type="evidence" value="ECO:0007669"/>
    <property type="project" value="InterPro"/>
</dbReference>
<dbReference type="SUPFAM" id="SSF56235">
    <property type="entry name" value="N-terminal nucleophile aminohydrolases (Ntn hydrolases)"/>
    <property type="match status" value="1"/>
</dbReference>
<dbReference type="AlphaFoldDB" id="A0A916YEG4"/>
<dbReference type="InterPro" id="IPR014729">
    <property type="entry name" value="Rossmann-like_a/b/a_fold"/>
</dbReference>
<feature type="domain" description="Asparagine synthetase" evidence="4">
    <location>
        <begin position="195"/>
        <end position="537"/>
    </location>
</feature>
<accession>A0A916YEG4</accession>
<evidence type="ECO:0000256" key="3">
    <source>
        <dbReference type="ARBA" id="ARBA00048741"/>
    </source>
</evidence>
<evidence type="ECO:0000313" key="5">
    <source>
        <dbReference type="EMBL" id="GGD42223.1"/>
    </source>
</evidence>
<reference evidence="5 6" key="1">
    <citation type="journal article" date="2014" name="Int. J. Syst. Evol. Microbiol.">
        <title>Complete genome sequence of Corynebacterium casei LMG S-19264T (=DSM 44701T), isolated from a smear-ripened cheese.</title>
        <authorList>
            <consortium name="US DOE Joint Genome Institute (JGI-PGF)"/>
            <person name="Walter F."/>
            <person name="Albersmeier A."/>
            <person name="Kalinowski J."/>
            <person name="Ruckert C."/>
        </authorList>
    </citation>
    <scope>NUCLEOTIDE SEQUENCE [LARGE SCALE GENOMIC DNA]</scope>
    <source>
        <strain evidence="5 6">CGMCC 1.15358</strain>
    </source>
</reference>
<gene>
    <name evidence="5" type="ORF">GCM10010989_15270</name>
</gene>